<evidence type="ECO:0000256" key="4">
    <source>
        <dbReference type="ARBA" id="ARBA00022884"/>
    </source>
</evidence>
<dbReference type="PANTHER" id="PTHR11727:SF7">
    <property type="entry name" value="DIMETHYLADENOSINE TRANSFERASE-RELATED"/>
    <property type="match status" value="1"/>
</dbReference>
<evidence type="ECO:0000256" key="2">
    <source>
        <dbReference type="ARBA" id="ARBA00022679"/>
    </source>
</evidence>
<evidence type="ECO:0000256" key="1">
    <source>
        <dbReference type="ARBA" id="ARBA00022603"/>
    </source>
</evidence>
<name>A0A5B0MA03_PUCGR</name>
<feature type="region of interest" description="Disordered" evidence="7">
    <location>
        <begin position="397"/>
        <end position="436"/>
    </location>
</feature>
<feature type="region of interest" description="Disordered" evidence="7">
    <location>
        <begin position="167"/>
        <end position="190"/>
    </location>
</feature>
<dbReference type="InterPro" id="IPR029063">
    <property type="entry name" value="SAM-dependent_MTases_sf"/>
</dbReference>
<evidence type="ECO:0000256" key="3">
    <source>
        <dbReference type="ARBA" id="ARBA00022691"/>
    </source>
</evidence>
<keyword evidence="8" id="KW-0812">Transmembrane</keyword>
<dbReference type="Pfam" id="PF00398">
    <property type="entry name" value="RrnaAD"/>
    <property type="match status" value="1"/>
</dbReference>
<organism evidence="9 10">
    <name type="scientific">Puccinia graminis f. sp. tritici</name>
    <dbReference type="NCBI Taxonomy" id="56615"/>
    <lineage>
        <taxon>Eukaryota</taxon>
        <taxon>Fungi</taxon>
        <taxon>Dikarya</taxon>
        <taxon>Basidiomycota</taxon>
        <taxon>Pucciniomycotina</taxon>
        <taxon>Pucciniomycetes</taxon>
        <taxon>Pucciniales</taxon>
        <taxon>Pucciniaceae</taxon>
        <taxon>Puccinia</taxon>
    </lineage>
</organism>
<evidence type="ECO:0000256" key="6">
    <source>
        <dbReference type="RuleBase" id="RU362106"/>
    </source>
</evidence>
<feature type="transmembrane region" description="Helical" evidence="8">
    <location>
        <begin position="557"/>
        <end position="583"/>
    </location>
</feature>
<dbReference type="Gene3D" id="1.10.8.100">
    <property type="entry name" value="Ribosomal RNA adenine dimethylase-like, domain 2"/>
    <property type="match status" value="1"/>
</dbReference>
<evidence type="ECO:0000313" key="10">
    <source>
        <dbReference type="Proteomes" id="UP000324748"/>
    </source>
</evidence>
<dbReference type="PANTHER" id="PTHR11727">
    <property type="entry name" value="DIMETHYLADENOSINE TRANSFERASE"/>
    <property type="match status" value="1"/>
</dbReference>
<keyword evidence="4" id="KW-0694">RNA-binding</keyword>
<keyword evidence="6" id="KW-0698">rRNA processing</keyword>
<evidence type="ECO:0000256" key="5">
    <source>
        <dbReference type="ARBA" id="ARBA00024915"/>
    </source>
</evidence>
<feature type="compositionally biased region" description="Polar residues" evidence="7">
    <location>
        <begin position="27"/>
        <end position="40"/>
    </location>
</feature>
<reference evidence="9 10" key="1">
    <citation type="submission" date="2019-05" db="EMBL/GenBank/DDBJ databases">
        <title>Emergence of the Ug99 lineage of the wheat stem rust pathogen through somatic hybridization.</title>
        <authorList>
            <person name="Li F."/>
            <person name="Upadhyaya N.M."/>
            <person name="Sperschneider J."/>
            <person name="Matny O."/>
            <person name="Nguyen-Phuc H."/>
            <person name="Mago R."/>
            <person name="Raley C."/>
            <person name="Miller M.E."/>
            <person name="Silverstein K.A.T."/>
            <person name="Henningsen E."/>
            <person name="Hirsch C.D."/>
            <person name="Visser B."/>
            <person name="Pretorius Z.A."/>
            <person name="Steffenson B.J."/>
            <person name="Schwessinger B."/>
            <person name="Dodds P.N."/>
            <person name="Figueroa M."/>
        </authorList>
    </citation>
    <scope>NUCLEOTIDE SEQUENCE [LARGE SCALE GENOMIC DNA]</scope>
    <source>
        <strain evidence="9">21-0</strain>
    </source>
</reference>
<keyword evidence="10" id="KW-1185">Reference proteome</keyword>
<comment type="similarity">
    <text evidence="6">Belongs to the class I-like SAM-binding methyltransferase superfamily. rRNA adenine N(6)-methyltransferase family.</text>
</comment>
<comment type="caution">
    <text evidence="9">The sequence shown here is derived from an EMBL/GenBank/DDBJ whole genome shotgun (WGS) entry which is preliminary data.</text>
</comment>
<feature type="region of interest" description="Disordered" evidence="7">
    <location>
        <begin position="75"/>
        <end position="107"/>
    </location>
</feature>
<evidence type="ECO:0000256" key="8">
    <source>
        <dbReference type="SAM" id="Phobius"/>
    </source>
</evidence>
<gene>
    <name evidence="9" type="primary">MTF1_1</name>
    <name evidence="9" type="ORF">PGT21_019933</name>
</gene>
<dbReference type="OrthoDB" id="16079at2759"/>
<keyword evidence="1 6" id="KW-0489">Methyltransferase</keyword>
<dbReference type="InterPro" id="IPR001737">
    <property type="entry name" value="KsgA/Erm"/>
</dbReference>
<accession>A0A5B0MA03</accession>
<dbReference type="EMBL" id="VSWC01000158">
    <property type="protein sequence ID" value="KAA1073645.1"/>
    <property type="molecule type" value="Genomic_DNA"/>
</dbReference>
<proteinExistence type="inferred from homology"/>
<protein>
    <recommendedName>
        <fullName evidence="6">rRNA adenine N(6)-methyltransferase</fullName>
        <ecNumber evidence="6">2.1.1.-</ecNumber>
    </recommendedName>
</protein>
<dbReference type="InterPro" id="IPR023165">
    <property type="entry name" value="rRNA_Ade_diMease-like_C"/>
</dbReference>
<evidence type="ECO:0000256" key="7">
    <source>
        <dbReference type="SAM" id="MobiDB-lite"/>
    </source>
</evidence>
<keyword evidence="8" id="KW-0472">Membrane</keyword>
<feature type="compositionally biased region" description="Low complexity" evidence="7">
    <location>
        <begin position="168"/>
        <end position="183"/>
    </location>
</feature>
<dbReference type="EC" id="2.1.1.-" evidence="6"/>
<keyword evidence="8" id="KW-1133">Transmembrane helix</keyword>
<dbReference type="SUPFAM" id="SSF53335">
    <property type="entry name" value="S-adenosyl-L-methionine-dependent methyltransferases"/>
    <property type="match status" value="1"/>
</dbReference>
<dbReference type="GO" id="GO:0000179">
    <property type="term" value="F:rRNA (adenine-N6,N6-)-dimethyltransferase activity"/>
    <property type="evidence" value="ECO:0007669"/>
    <property type="project" value="TreeGrafter"/>
</dbReference>
<feature type="compositionally biased region" description="Low complexity" evidence="7">
    <location>
        <begin position="401"/>
        <end position="411"/>
    </location>
</feature>
<keyword evidence="2 6" id="KW-0808">Transferase</keyword>
<dbReference type="Proteomes" id="UP000324748">
    <property type="component" value="Unassembled WGS sequence"/>
</dbReference>
<feature type="compositionally biased region" description="Low complexity" evidence="7">
    <location>
        <begin position="75"/>
        <end position="90"/>
    </location>
</feature>
<evidence type="ECO:0000313" key="9">
    <source>
        <dbReference type="EMBL" id="KAA1073645.1"/>
    </source>
</evidence>
<feature type="region of interest" description="Disordered" evidence="7">
    <location>
        <begin position="1"/>
        <end position="57"/>
    </location>
</feature>
<comment type="function">
    <text evidence="5">Mitochondrial transcription factor that confers selective promoter recognition on the core subunit of the yeast mitochondrial RNA polymerase. Interacts with DNA in a non-specific manner.</text>
</comment>
<sequence>MRSFRPIQAGGRAILKKPSKPKIPTSALRSSTLEEPTAITNEPEDEEPGNFSGRVHSESYSANNLSAAFDSILSSSSSSTPAKASPSFSTGSGHEDGIIPPGTNEPTQTFLSAVRSATLSTLENYRHSILDSLAKDDPNGRIYSKNVRQMKEILAYERWRKKLDNLRTGTTKNSTSANSSKTGFSHRKELDERPSISDTLVVQKLINEFWNIDQLVDATVLVSYAGYPTLIDELLKLENVKKVIAIEEKPEYCIMYNDRWKAEVENKRLFHIKNDGYWWESYSEVEEEGLLDDVAIEDWEKSHPSLFFICQLPHNKRSIQFLMQLISFIPNRNWLFQYGRVGMGFIGSGELCQRMTRDQSEKKYTRITAAANCLTSIKTPGKEVFSELTEEQFFPTNLELTGPSPTASSSTGGTGTGERRPGRPPKVKPALTAGTTTKTKKIYKSSPEANPTAFAAALDLRPKNDVNLSPDEFECLSFLQRVMFIHSAQSWVESISHAAAGAAILYNKLVQIDQQRGPDEPPVMIPKTKTPRSFSDQDWIVLAKEFNRWPFRPRVNFLVSFLILYFFSLRSLILFGFTGLVACPFCRK</sequence>
<keyword evidence="3 6" id="KW-0949">S-adenosyl-L-methionine</keyword>
<dbReference type="AlphaFoldDB" id="A0A5B0MA03"/>
<dbReference type="Gene3D" id="3.40.50.150">
    <property type="entry name" value="Vaccinia Virus protein VP39"/>
    <property type="match status" value="1"/>
</dbReference>
<dbReference type="GO" id="GO:0003723">
    <property type="term" value="F:RNA binding"/>
    <property type="evidence" value="ECO:0007669"/>
    <property type="project" value="UniProtKB-KW"/>
</dbReference>